<dbReference type="EMBL" id="JAHUTJ010032925">
    <property type="protein sequence ID" value="MED6276444.1"/>
    <property type="molecule type" value="Genomic_DNA"/>
</dbReference>
<keyword evidence="1" id="KW-0472">Membrane</keyword>
<keyword evidence="1" id="KW-0812">Transmembrane</keyword>
<evidence type="ECO:0000256" key="1">
    <source>
        <dbReference type="SAM" id="Phobius"/>
    </source>
</evidence>
<reference evidence="2 3" key="1">
    <citation type="submission" date="2021-06" db="EMBL/GenBank/DDBJ databases">
        <authorList>
            <person name="Palmer J.M."/>
        </authorList>
    </citation>
    <scope>NUCLEOTIDE SEQUENCE [LARGE SCALE GENOMIC DNA]</scope>
    <source>
        <strain evidence="2 3">CL_MEX2019</strain>
        <tissue evidence="2">Muscle</tissue>
    </source>
</reference>
<protein>
    <submittedName>
        <fullName evidence="2">Uncharacterized protein</fullName>
    </submittedName>
</protein>
<keyword evidence="3" id="KW-1185">Reference proteome</keyword>
<proteinExistence type="predicted"/>
<gene>
    <name evidence="2" type="ORF">CHARACLAT_003129</name>
</gene>
<name>A0ABU7DRW6_9TELE</name>
<sequence>MISGRPESSLLFSSDQRIIFHLFAVSSLWLDANFKQNLLWLLFNNGVVLPHLQKDQICALCKQYVVVLAQLWISAGFFGITMSILAVYFNNALIVLSCTFKWVVMS</sequence>
<accession>A0ABU7DRW6</accession>
<feature type="transmembrane region" description="Helical" evidence="1">
    <location>
        <begin position="64"/>
        <end position="89"/>
    </location>
</feature>
<keyword evidence="1" id="KW-1133">Transmembrane helix</keyword>
<dbReference type="Proteomes" id="UP001352852">
    <property type="component" value="Unassembled WGS sequence"/>
</dbReference>
<evidence type="ECO:0000313" key="2">
    <source>
        <dbReference type="EMBL" id="MED6276444.1"/>
    </source>
</evidence>
<organism evidence="2 3">
    <name type="scientific">Characodon lateralis</name>
    <dbReference type="NCBI Taxonomy" id="208331"/>
    <lineage>
        <taxon>Eukaryota</taxon>
        <taxon>Metazoa</taxon>
        <taxon>Chordata</taxon>
        <taxon>Craniata</taxon>
        <taxon>Vertebrata</taxon>
        <taxon>Euteleostomi</taxon>
        <taxon>Actinopterygii</taxon>
        <taxon>Neopterygii</taxon>
        <taxon>Teleostei</taxon>
        <taxon>Neoteleostei</taxon>
        <taxon>Acanthomorphata</taxon>
        <taxon>Ovalentaria</taxon>
        <taxon>Atherinomorphae</taxon>
        <taxon>Cyprinodontiformes</taxon>
        <taxon>Goodeidae</taxon>
        <taxon>Characodon</taxon>
    </lineage>
</organism>
<evidence type="ECO:0000313" key="3">
    <source>
        <dbReference type="Proteomes" id="UP001352852"/>
    </source>
</evidence>
<comment type="caution">
    <text evidence="2">The sequence shown here is derived from an EMBL/GenBank/DDBJ whole genome shotgun (WGS) entry which is preliminary data.</text>
</comment>